<reference evidence="5" key="1">
    <citation type="submission" date="2020-01" db="EMBL/GenBank/DDBJ databases">
        <title>The complete mitocondrion genome of Heveochlorella roystonensis contains a large direct repeat.</title>
        <authorList>
            <person name="Zhang J."/>
        </authorList>
    </citation>
    <scope>NUCLEOTIDE SEQUENCE</scope>
</reference>
<keyword evidence="2 5" id="KW-0689">Ribosomal protein</keyword>
<evidence type="ECO:0000256" key="2">
    <source>
        <dbReference type="ARBA" id="ARBA00022980"/>
    </source>
</evidence>
<evidence type="ECO:0000313" key="5">
    <source>
        <dbReference type="EMBL" id="QHU78340.1"/>
    </source>
</evidence>
<keyword evidence="3" id="KW-0687">Ribonucleoprotein</keyword>
<evidence type="ECO:0000256" key="4">
    <source>
        <dbReference type="SAM" id="MobiDB-lite"/>
    </source>
</evidence>
<name>A0A6C0M9K6_9CHLO</name>
<feature type="region of interest" description="Disordered" evidence="4">
    <location>
        <begin position="99"/>
        <end position="124"/>
    </location>
</feature>
<dbReference type="GO" id="GO:0003735">
    <property type="term" value="F:structural constituent of ribosome"/>
    <property type="evidence" value="ECO:0007669"/>
    <property type="project" value="InterPro"/>
</dbReference>
<geneLocation type="mitochondrion" evidence="5"/>
<protein>
    <submittedName>
        <fullName evidence="5">30S ribosomal protein S14</fullName>
    </submittedName>
</protein>
<dbReference type="Gene3D" id="4.10.830.10">
    <property type="entry name" value="30s Ribosomal Protein S14, Chain N"/>
    <property type="match status" value="1"/>
</dbReference>
<feature type="compositionally biased region" description="Basic and acidic residues" evidence="4">
    <location>
        <begin position="105"/>
        <end position="117"/>
    </location>
</feature>
<dbReference type="PANTHER" id="PTHR19836:SF19">
    <property type="entry name" value="SMALL RIBOSOMAL SUBUNIT PROTEIN US14M"/>
    <property type="match status" value="1"/>
</dbReference>
<dbReference type="AlphaFoldDB" id="A0A6C0M9K6"/>
<dbReference type="Pfam" id="PF00253">
    <property type="entry name" value="Ribosomal_S14"/>
    <property type="match status" value="1"/>
</dbReference>
<accession>A0A6C0M9K6</accession>
<dbReference type="InterPro" id="IPR001209">
    <property type="entry name" value="Ribosomal_uS14"/>
</dbReference>
<evidence type="ECO:0000256" key="1">
    <source>
        <dbReference type="ARBA" id="ARBA00009083"/>
    </source>
</evidence>
<evidence type="ECO:0000256" key="3">
    <source>
        <dbReference type="ARBA" id="ARBA00023274"/>
    </source>
</evidence>
<dbReference type="SUPFAM" id="SSF57716">
    <property type="entry name" value="Glucocorticoid receptor-like (DNA-binding domain)"/>
    <property type="match status" value="1"/>
</dbReference>
<dbReference type="GO" id="GO:0006412">
    <property type="term" value="P:translation"/>
    <property type="evidence" value="ECO:0007669"/>
    <property type="project" value="InterPro"/>
</dbReference>
<dbReference type="RefSeq" id="YP_009733044.1">
    <property type="nucleotide sequence ID" value="NC_046060.1"/>
</dbReference>
<dbReference type="GeneID" id="44153571"/>
<dbReference type="GO" id="GO:0015935">
    <property type="term" value="C:small ribosomal subunit"/>
    <property type="evidence" value="ECO:0007669"/>
    <property type="project" value="TreeGrafter"/>
</dbReference>
<keyword evidence="5" id="KW-0496">Mitochondrion</keyword>
<sequence>MFNSIRKDDSCRKLVKSFEILRLQNKIFVEAMSISDPFFMLVEKRHPDVALFDNGDTKNKVPSLLPSISSKQTTLKIPNEDSPEFSFVESGSKTICQKTTASEKMSGDNKNGNDVKKMGPTSNIGTNIDKNNKTFYNHNRFVDLDLYKSSIHLFAKKKVKAELQNKALTKNTLINVKKSTKIRGNNQKFATYYNAFLSSLLTLAKGRIKSLPRNSSKSRIKNRCIETGRAHSVLSFCKLSRIRLRENASKGLISGISKASW</sequence>
<dbReference type="GO" id="GO:0005737">
    <property type="term" value="C:cytoplasm"/>
    <property type="evidence" value="ECO:0007669"/>
    <property type="project" value="UniProtKB-ARBA"/>
</dbReference>
<organism evidence="5">
    <name type="scientific">Jaagichlorella roystonensis</name>
    <dbReference type="NCBI Taxonomy" id="1052852"/>
    <lineage>
        <taxon>Eukaryota</taxon>
        <taxon>Viridiplantae</taxon>
        <taxon>Chlorophyta</taxon>
        <taxon>core chlorophytes</taxon>
        <taxon>Trebouxiophyceae</taxon>
        <taxon>Watanabeales</taxon>
        <taxon>Watanabeaceae</taxon>
        <taxon>Jaagichlorella</taxon>
    </lineage>
</organism>
<gene>
    <name evidence="5" type="primary">rps14</name>
</gene>
<dbReference type="PANTHER" id="PTHR19836">
    <property type="entry name" value="30S RIBOSOMAL PROTEIN S14"/>
    <property type="match status" value="1"/>
</dbReference>
<proteinExistence type="inferred from homology"/>
<comment type="similarity">
    <text evidence="1">Belongs to the universal ribosomal protein uS14 family.</text>
</comment>
<dbReference type="EMBL" id="MN934958">
    <property type="protein sequence ID" value="QHU78340.1"/>
    <property type="molecule type" value="Genomic_DNA"/>
</dbReference>
<dbReference type="InterPro" id="IPR043140">
    <property type="entry name" value="Ribosomal_uS14_sf"/>
</dbReference>